<accession>A0A3M7S6D2</accession>
<dbReference type="EMBL" id="REGN01001970">
    <property type="protein sequence ID" value="RNA31219.1"/>
    <property type="molecule type" value="Genomic_DNA"/>
</dbReference>
<keyword evidence="2" id="KW-1185">Reference proteome</keyword>
<dbReference type="Proteomes" id="UP000276133">
    <property type="component" value="Unassembled WGS sequence"/>
</dbReference>
<reference evidence="1 2" key="1">
    <citation type="journal article" date="2018" name="Sci. Rep.">
        <title>Genomic signatures of local adaptation to the degree of environmental predictability in rotifers.</title>
        <authorList>
            <person name="Franch-Gras L."/>
            <person name="Hahn C."/>
            <person name="Garcia-Roger E.M."/>
            <person name="Carmona M.J."/>
            <person name="Serra M."/>
            <person name="Gomez A."/>
        </authorList>
    </citation>
    <scope>NUCLEOTIDE SEQUENCE [LARGE SCALE GENOMIC DNA]</scope>
    <source>
        <strain evidence="1">HYR1</strain>
    </source>
</reference>
<comment type="caution">
    <text evidence="1">The sequence shown here is derived from an EMBL/GenBank/DDBJ whole genome shotgun (WGS) entry which is preliminary data.</text>
</comment>
<evidence type="ECO:0000313" key="2">
    <source>
        <dbReference type="Proteomes" id="UP000276133"/>
    </source>
</evidence>
<organism evidence="1 2">
    <name type="scientific">Brachionus plicatilis</name>
    <name type="common">Marine rotifer</name>
    <name type="synonym">Brachionus muelleri</name>
    <dbReference type="NCBI Taxonomy" id="10195"/>
    <lineage>
        <taxon>Eukaryota</taxon>
        <taxon>Metazoa</taxon>
        <taxon>Spiralia</taxon>
        <taxon>Gnathifera</taxon>
        <taxon>Rotifera</taxon>
        <taxon>Eurotatoria</taxon>
        <taxon>Monogononta</taxon>
        <taxon>Pseudotrocha</taxon>
        <taxon>Ploima</taxon>
        <taxon>Brachionidae</taxon>
        <taxon>Brachionus</taxon>
    </lineage>
</organism>
<gene>
    <name evidence="1" type="ORF">BpHYR1_049042</name>
</gene>
<evidence type="ECO:0000313" key="1">
    <source>
        <dbReference type="EMBL" id="RNA31219.1"/>
    </source>
</evidence>
<proteinExistence type="predicted"/>
<name>A0A3M7S6D2_BRAPC</name>
<protein>
    <submittedName>
        <fullName evidence="1">Uncharacterized protein</fullName>
    </submittedName>
</protein>
<dbReference type="AlphaFoldDB" id="A0A3M7S6D2"/>
<sequence length="70" mass="8405">MLLKKYLTFISTEKQKIIELLRKSNNTGLMKIEYFFFIFNETKLLNFWFLSRINTVQNLAPLTRNELSKA</sequence>